<organism evidence="1 2">
    <name type="scientific">Luedemannella flava</name>
    <dbReference type="NCBI Taxonomy" id="349316"/>
    <lineage>
        <taxon>Bacteria</taxon>
        <taxon>Bacillati</taxon>
        <taxon>Actinomycetota</taxon>
        <taxon>Actinomycetes</taxon>
        <taxon>Micromonosporales</taxon>
        <taxon>Micromonosporaceae</taxon>
        <taxon>Luedemannella</taxon>
    </lineage>
</organism>
<dbReference type="RefSeq" id="WP_344131255.1">
    <property type="nucleotide sequence ID" value="NZ_BAAALT010000080.1"/>
</dbReference>
<protein>
    <recommendedName>
        <fullName evidence="3">Tetratricopeptide repeat protein</fullName>
    </recommendedName>
</protein>
<reference evidence="2" key="1">
    <citation type="journal article" date="2019" name="Int. J. Syst. Evol. Microbiol.">
        <title>The Global Catalogue of Microorganisms (GCM) 10K type strain sequencing project: providing services to taxonomists for standard genome sequencing and annotation.</title>
        <authorList>
            <consortium name="The Broad Institute Genomics Platform"/>
            <consortium name="The Broad Institute Genome Sequencing Center for Infectious Disease"/>
            <person name="Wu L."/>
            <person name="Ma J."/>
        </authorList>
    </citation>
    <scope>NUCLEOTIDE SEQUENCE [LARGE SCALE GENOMIC DNA]</scope>
    <source>
        <strain evidence="2">JCM 13250</strain>
    </source>
</reference>
<proteinExistence type="predicted"/>
<comment type="caution">
    <text evidence="1">The sequence shown here is derived from an EMBL/GenBank/DDBJ whole genome shotgun (WGS) entry which is preliminary data.</text>
</comment>
<name>A0ABP4YDD5_9ACTN</name>
<keyword evidence="2" id="KW-1185">Reference proteome</keyword>
<sequence length="67" mass="7473">MSPPCLRRALRMCPASSWFSTSWRPTRPSSGCATPRGLQLGRNEARRRYDQAAKVDPDNLAAQAQLL</sequence>
<evidence type="ECO:0008006" key="3">
    <source>
        <dbReference type="Google" id="ProtNLM"/>
    </source>
</evidence>
<gene>
    <name evidence="1" type="ORF">GCM10009682_29890</name>
</gene>
<dbReference type="EMBL" id="BAAALT010000080">
    <property type="protein sequence ID" value="GAA1806072.1"/>
    <property type="molecule type" value="Genomic_DNA"/>
</dbReference>
<accession>A0ABP4YDD5</accession>
<dbReference type="Proteomes" id="UP001500218">
    <property type="component" value="Unassembled WGS sequence"/>
</dbReference>
<evidence type="ECO:0000313" key="2">
    <source>
        <dbReference type="Proteomes" id="UP001500218"/>
    </source>
</evidence>
<evidence type="ECO:0000313" key="1">
    <source>
        <dbReference type="EMBL" id="GAA1806072.1"/>
    </source>
</evidence>